<dbReference type="Pfam" id="PF20700">
    <property type="entry name" value="Mutator"/>
    <property type="match status" value="1"/>
</dbReference>
<dbReference type="Proteomes" id="UP000036403">
    <property type="component" value="Unassembled WGS sequence"/>
</dbReference>
<sequence>MKMASEVEKQLALERNETINGIPYITVVADGSWMKRSYGNAYDSLSGVGAIIGYRTKKVLFIGIRNKFCTLYKYGK</sequence>
<dbReference type="PaxDb" id="67767-A0A0J7K486"/>
<organism evidence="2 3">
    <name type="scientific">Lasius niger</name>
    <name type="common">Black garden ant</name>
    <dbReference type="NCBI Taxonomy" id="67767"/>
    <lineage>
        <taxon>Eukaryota</taxon>
        <taxon>Metazoa</taxon>
        <taxon>Ecdysozoa</taxon>
        <taxon>Arthropoda</taxon>
        <taxon>Hexapoda</taxon>
        <taxon>Insecta</taxon>
        <taxon>Pterygota</taxon>
        <taxon>Neoptera</taxon>
        <taxon>Endopterygota</taxon>
        <taxon>Hymenoptera</taxon>
        <taxon>Apocrita</taxon>
        <taxon>Aculeata</taxon>
        <taxon>Formicoidea</taxon>
        <taxon>Formicidae</taxon>
        <taxon>Formicinae</taxon>
        <taxon>Lasius</taxon>
        <taxon>Lasius</taxon>
    </lineage>
</organism>
<dbReference type="OrthoDB" id="7699847at2759"/>
<gene>
    <name evidence="2" type="ORF">RF55_16745</name>
</gene>
<feature type="domain" description="Mutator-like transposase" evidence="1">
    <location>
        <begin position="1"/>
        <end position="71"/>
    </location>
</feature>
<evidence type="ECO:0000259" key="1">
    <source>
        <dbReference type="Pfam" id="PF20700"/>
    </source>
</evidence>
<comment type="caution">
    <text evidence="2">The sequence shown here is derived from an EMBL/GenBank/DDBJ whole genome shotgun (WGS) entry which is preliminary data.</text>
</comment>
<evidence type="ECO:0000313" key="3">
    <source>
        <dbReference type="Proteomes" id="UP000036403"/>
    </source>
</evidence>
<dbReference type="EMBL" id="LBMM01014903">
    <property type="protein sequence ID" value="KMQ85001.1"/>
    <property type="molecule type" value="Genomic_DNA"/>
</dbReference>
<evidence type="ECO:0000313" key="2">
    <source>
        <dbReference type="EMBL" id="KMQ85001.1"/>
    </source>
</evidence>
<keyword evidence="3" id="KW-1185">Reference proteome</keyword>
<dbReference type="AlphaFoldDB" id="A0A0J7K486"/>
<name>A0A0J7K486_LASNI</name>
<reference evidence="2 3" key="1">
    <citation type="submission" date="2015-04" db="EMBL/GenBank/DDBJ databases">
        <title>Lasius niger genome sequencing.</title>
        <authorList>
            <person name="Konorov E.A."/>
            <person name="Nikitin M.A."/>
            <person name="Kirill M.V."/>
            <person name="Chang P."/>
        </authorList>
    </citation>
    <scope>NUCLEOTIDE SEQUENCE [LARGE SCALE GENOMIC DNA]</scope>
    <source>
        <tissue evidence="2">Whole</tissue>
    </source>
</reference>
<proteinExistence type="predicted"/>
<accession>A0A0J7K486</accession>
<dbReference type="InterPro" id="IPR049012">
    <property type="entry name" value="Mutator_transp_dom"/>
</dbReference>
<protein>
    <recommendedName>
        <fullName evidence="1">Mutator-like transposase domain-containing protein</fullName>
    </recommendedName>
</protein>